<evidence type="ECO:0000313" key="3">
    <source>
        <dbReference type="Proteomes" id="UP001580346"/>
    </source>
</evidence>
<feature type="domain" description="Sporulation membrane protein YtrI C-terminal" evidence="1">
    <location>
        <begin position="68"/>
        <end position="152"/>
    </location>
</feature>
<keyword evidence="3" id="KW-1185">Reference proteome</keyword>
<protein>
    <recommendedName>
        <fullName evidence="1">Sporulation membrane protein YtrI C-terminal domain-containing protein</fullName>
    </recommendedName>
</protein>
<dbReference type="EMBL" id="JBHHMI010000008">
    <property type="protein sequence ID" value="MFB5267369.1"/>
    <property type="molecule type" value="Genomic_DNA"/>
</dbReference>
<accession>A0ABV5AVF4</accession>
<dbReference type="RefSeq" id="WP_375355352.1">
    <property type="nucleotide sequence ID" value="NZ_JBHHMI010000008.1"/>
</dbReference>
<reference evidence="2 3" key="1">
    <citation type="submission" date="2024-09" db="EMBL/GenBank/DDBJ databases">
        <title>Paenibacillus zeirhizospherea sp. nov., isolated from surface of the maize (Zea mays) roots in a horticulture field, Hungary.</title>
        <authorList>
            <person name="Marton D."/>
            <person name="Farkas M."/>
            <person name="Bedics A."/>
            <person name="Toth E."/>
            <person name="Tancsics A."/>
            <person name="Boka K."/>
            <person name="Maroti G."/>
            <person name="Kriszt B."/>
            <person name="Cserhati M."/>
        </authorList>
    </citation>
    <scope>NUCLEOTIDE SEQUENCE [LARGE SCALE GENOMIC DNA]</scope>
    <source>
        <strain evidence="2 3">KCTC 33519</strain>
    </source>
</reference>
<organism evidence="2 3">
    <name type="scientific">Paenibacillus enshidis</name>
    <dbReference type="NCBI Taxonomy" id="1458439"/>
    <lineage>
        <taxon>Bacteria</taxon>
        <taxon>Bacillati</taxon>
        <taxon>Bacillota</taxon>
        <taxon>Bacilli</taxon>
        <taxon>Bacillales</taxon>
        <taxon>Paenibacillaceae</taxon>
        <taxon>Paenibacillus</taxon>
    </lineage>
</organism>
<dbReference type="Pfam" id="PF26347">
    <property type="entry name" value="YtrI_sporulation"/>
    <property type="match status" value="1"/>
</dbReference>
<sequence>MNKLLQAIRSSALIVLGMVFGAIIYNTVWHNRFNELWAMNQDLRLQLQQAQEDNKTLQQLSDRQTVIKKIKITAEQASAEKIDSVDIKEIIQQLYDDMEVLRGRDIFEIDSDSRLVRTLLNRKIYTVREKEYAVQIKTMLIMENVLQIWIEVRPYIRS</sequence>
<evidence type="ECO:0000313" key="2">
    <source>
        <dbReference type="EMBL" id="MFB5267369.1"/>
    </source>
</evidence>
<name>A0ABV5AVF4_9BACL</name>
<comment type="caution">
    <text evidence="2">The sequence shown here is derived from an EMBL/GenBank/DDBJ whole genome shotgun (WGS) entry which is preliminary data.</text>
</comment>
<dbReference type="Proteomes" id="UP001580346">
    <property type="component" value="Unassembled WGS sequence"/>
</dbReference>
<gene>
    <name evidence="2" type="ORF">ACE41H_11320</name>
</gene>
<dbReference type="InterPro" id="IPR058620">
    <property type="entry name" value="YtrI_C"/>
</dbReference>
<evidence type="ECO:0000259" key="1">
    <source>
        <dbReference type="Pfam" id="PF26347"/>
    </source>
</evidence>
<proteinExistence type="predicted"/>